<protein>
    <submittedName>
        <fullName evidence="2">Uncharacterized protein</fullName>
    </submittedName>
</protein>
<reference evidence="2 3" key="1">
    <citation type="submission" date="2019-03" db="EMBL/GenBank/DDBJ databases">
        <title>Genomic Encyclopedia of Type Strains, Phase IV (KMG-IV): sequencing the most valuable type-strain genomes for metagenomic binning, comparative biology and taxonomic classification.</title>
        <authorList>
            <person name="Goeker M."/>
        </authorList>
    </citation>
    <scope>NUCLEOTIDE SEQUENCE [LARGE SCALE GENOMIC DNA]</scope>
    <source>
        <strain evidence="2 3">DSM 45361</strain>
    </source>
</reference>
<gene>
    <name evidence="2" type="ORF">EV186_10584</name>
</gene>
<evidence type="ECO:0000256" key="1">
    <source>
        <dbReference type="SAM" id="MobiDB-lite"/>
    </source>
</evidence>
<dbReference type="AlphaFoldDB" id="A0A4R6S540"/>
<dbReference type="Proteomes" id="UP000295444">
    <property type="component" value="Unassembled WGS sequence"/>
</dbReference>
<dbReference type="RefSeq" id="WP_208115813.1">
    <property type="nucleotide sequence ID" value="NZ_SNXZ01000005.1"/>
</dbReference>
<accession>A0A4R6S540</accession>
<proteinExistence type="predicted"/>
<organism evidence="2 3">
    <name type="scientific">Labedaea rhizosphaerae</name>
    <dbReference type="NCBI Taxonomy" id="598644"/>
    <lineage>
        <taxon>Bacteria</taxon>
        <taxon>Bacillati</taxon>
        <taxon>Actinomycetota</taxon>
        <taxon>Actinomycetes</taxon>
        <taxon>Pseudonocardiales</taxon>
        <taxon>Pseudonocardiaceae</taxon>
        <taxon>Labedaea</taxon>
    </lineage>
</organism>
<evidence type="ECO:0000313" key="2">
    <source>
        <dbReference type="EMBL" id="TDP94852.1"/>
    </source>
</evidence>
<dbReference type="EMBL" id="SNXZ01000005">
    <property type="protein sequence ID" value="TDP94852.1"/>
    <property type="molecule type" value="Genomic_DNA"/>
</dbReference>
<sequence length="427" mass="46350">MSIIPDTSGFQREDDDVWVDPATGDVMSSHFFDLVPNLPAGLDDLPRLRHELAVQTAADGGLVEAFVVTVDGQPALLQIVKLPLPDRPGLGFIASITVPKDTCSAVLKLTAVEGPTTGIRESMVLADTISETGSPDAFASPHPYAPETSPKLPWNRADDPRYDERIPDHPLSRCRRWLRHVLATARLAPEFAAKPAFGSPVSVSIGLPIGPFLPLWVNQEMTFWQMQDPDAVRALLGRSKTDRRPISGTDEAWEAAWLHPAAGTLALAGNLPPVRVAPVSDETAYTSITAEDLTGLFDWIGEVSVAAGDRDEILILTPKAEADGHNFVLMCRLPADGDRAKPYCVVEASPVPVGAEFWDTLPPPSNPKKAGYAYFADDAQHQARTDGRMTLWAVETWDVHPFRLILAYRPNQAMRVTAEASAPLPAP</sequence>
<feature type="region of interest" description="Disordered" evidence="1">
    <location>
        <begin position="135"/>
        <end position="155"/>
    </location>
</feature>
<comment type="caution">
    <text evidence="2">The sequence shown here is derived from an EMBL/GenBank/DDBJ whole genome shotgun (WGS) entry which is preliminary data.</text>
</comment>
<evidence type="ECO:0000313" key="3">
    <source>
        <dbReference type="Proteomes" id="UP000295444"/>
    </source>
</evidence>
<keyword evidence="3" id="KW-1185">Reference proteome</keyword>
<name>A0A4R6S540_LABRH</name>